<dbReference type="STRING" id="888268.A0A1E5V499"/>
<protein>
    <submittedName>
        <fullName evidence="15">Putative 3-beta-hydroxysteroid-Delta(8),Delta(7)-isomerase</fullName>
    </submittedName>
</protein>
<evidence type="ECO:0000256" key="11">
    <source>
        <dbReference type="ARBA" id="ARBA00023221"/>
    </source>
</evidence>
<comment type="similarity">
    <text evidence="2">Belongs to the EBP family.</text>
</comment>
<organism evidence="15 16">
    <name type="scientific">Dichanthelium oligosanthes</name>
    <dbReference type="NCBI Taxonomy" id="888268"/>
    <lineage>
        <taxon>Eukaryota</taxon>
        <taxon>Viridiplantae</taxon>
        <taxon>Streptophyta</taxon>
        <taxon>Embryophyta</taxon>
        <taxon>Tracheophyta</taxon>
        <taxon>Spermatophyta</taxon>
        <taxon>Magnoliopsida</taxon>
        <taxon>Liliopsida</taxon>
        <taxon>Poales</taxon>
        <taxon>Poaceae</taxon>
        <taxon>PACMAD clade</taxon>
        <taxon>Panicoideae</taxon>
        <taxon>Panicodae</taxon>
        <taxon>Paniceae</taxon>
        <taxon>Dichantheliinae</taxon>
        <taxon>Dichanthelium</taxon>
    </lineage>
</organism>
<evidence type="ECO:0000256" key="7">
    <source>
        <dbReference type="ARBA" id="ARBA00023011"/>
    </source>
</evidence>
<dbReference type="PANTHER" id="PTHR14207:SF0">
    <property type="entry name" value="3-BETA-HYDROXYSTEROID-DELTA(8),DELTA(7)-ISOMERASE"/>
    <property type="match status" value="1"/>
</dbReference>
<keyword evidence="16" id="KW-1185">Reference proteome</keyword>
<evidence type="ECO:0000313" key="16">
    <source>
        <dbReference type="Proteomes" id="UP000095767"/>
    </source>
</evidence>
<evidence type="ECO:0000256" key="6">
    <source>
        <dbReference type="ARBA" id="ARBA00022989"/>
    </source>
</evidence>
<feature type="transmembrane region" description="Helical" evidence="13">
    <location>
        <begin position="215"/>
        <end position="235"/>
    </location>
</feature>
<keyword evidence="8" id="KW-0443">Lipid metabolism</keyword>
<feature type="domain" description="EXPERA" evidence="14">
    <location>
        <begin position="170"/>
        <end position="237"/>
    </location>
</feature>
<keyword evidence="6 13" id="KW-1133">Transmembrane helix</keyword>
<evidence type="ECO:0000256" key="3">
    <source>
        <dbReference type="ARBA" id="ARBA00022516"/>
    </source>
</evidence>
<comment type="subcellular location">
    <subcellularLocation>
        <location evidence="1">Membrane</location>
        <topology evidence="1">Multi-pass membrane protein</topology>
    </subcellularLocation>
</comment>
<dbReference type="GO" id="GO:0000247">
    <property type="term" value="F:C-8 sterol isomerase activity"/>
    <property type="evidence" value="ECO:0007669"/>
    <property type="project" value="TreeGrafter"/>
</dbReference>
<dbReference type="EMBL" id="LWDX02052499">
    <property type="protein sequence ID" value="OEL19815.1"/>
    <property type="molecule type" value="Genomic_DNA"/>
</dbReference>
<evidence type="ECO:0000256" key="8">
    <source>
        <dbReference type="ARBA" id="ARBA00023098"/>
    </source>
</evidence>
<dbReference type="GO" id="GO:0016126">
    <property type="term" value="P:sterol biosynthetic process"/>
    <property type="evidence" value="ECO:0007669"/>
    <property type="project" value="UniProtKB-KW"/>
</dbReference>
<keyword evidence="4 13" id="KW-0812">Transmembrane</keyword>
<keyword evidence="10" id="KW-1207">Sterol metabolism</keyword>
<evidence type="ECO:0000256" key="9">
    <source>
        <dbReference type="ARBA" id="ARBA00023136"/>
    </source>
</evidence>
<dbReference type="Proteomes" id="UP000095767">
    <property type="component" value="Unassembled WGS sequence"/>
</dbReference>
<keyword evidence="11" id="KW-0753">Steroid metabolism</keyword>
<accession>A0A1E5V499</accession>
<keyword evidence="9 13" id="KW-0472">Membrane</keyword>
<dbReference type="PANTHER" id="PTHR14207">
    <property type="entry name" value="STEROL ISOMERASE"/>
    <property type="match status" value="1"/>
</dbReference>
<dbReference type="Pfam" id="PF05241">
    <property type="entry name" value="EBP"/>
    <property type="match status" value="1"/>
</dbReference>
<proteinExistence type="inferred from homology"/>
<gene>
    <name evidence="15" type="ORF">BAE44_0019165</name>
</gene>
<dbReference type="GO" id="GO:0016020">
    <property type="term" value="C:membrane"/>
    <property type="evidence" value="ECO:0007669"/>
    <property type="project" value="UniProtKB-SubCell"/>
</dbReference>
<evidence type="ECO:0000259" key="14">
    <source>
        <dbReference type="Pfam" id="PF05241"/>
    </source>
</evidence>
<evidence type="ECO:0000256" key="13">
    <source>
        <dbReference type="SAM" id="Phobius"/>
    </source>
</evidence>
<reference evidence="15 16" key="1">
    <citation type="submission" date="2016-09" db="EMBL/GenBank/DDBJ databases">
        <title>The draft genome of Dichanthelium oligosanthes: A C3 panicoid grass species.</title>
        <authorList>
            <person name="Studer A.J."/>
            <person name="Schnable J.C."/>
            <person name="Brutnell T.P."/>
        </authorList>
    </citation>
    <scope>NUCLEOTIDE SEQUENCE [LARGE SCALE GENOMIC DNA]</scope>
    <source>
        <strain evidence="16">cv. Kellogg 1175</strain>
        <tissue evidence="15">Leaf</tissue>
    </source>
</reference>
<evidence type="ECO:0000256" key="12">
    <source>
        <dbReference type="ARBA" id="ARBA00023235"/>
    </source>
</evidence>
<dbReference type="InterPro" id="IPR033118">
    <property type="entry name" value="EXPERA"/>
</dbReference>
<feature type="transmembrane region" description="Helical" evidence="13">
    <location>
        <begin position="91"/>
        <end position="109"/>
    </location>
</feature>
<dbReference type="InterPro" id="IPR007905">
    <property type="entry name" value="EBP"/>
</dbReference>
<evidence type="ECO:0000256" key="10">
    <source>
        <dbReference type="ARBA" id="ARBA00023166"/>
    </source>
</evidence>
<feature type="transmembrane region" description="Helical" evidence="13">
    <location>
        <begin position="181"/>
        <end position="203"/>
    </location>
</feature>
<comment type="caution">
    <text evidence="15">The sequence shown here is derived from an EMBL/GenBank/DDBJ whole genome shotgun (WGS) entry which is preliminary data.</text>
</comment>
<dbReference type="GO" id="GO:0005783">
    <property type="term" value="C:endoplasmic reticulum"/>
    <property type="evidence" value="ECO:0007669"/>
    <property type="project" value="TreeGrafter"/>
</dbReference>
<dbReference type="GO" id="GO:0047750">
    <property type="term" value="F:cholestenol delta-isomerase activity"/>
    <property type="evidence" value="ECO:0007669"/>
    <property type="project" value="InterPro"/>
</dbReference>
<evidence type="ECO:0000313" key="15">
    <source>
        <dbReference type="EMBL" id="OEL19815.1"/>
    </source>
</evidence>
<keyword evidence="3" id="KW-0444">Lipid biosynthesis</keyword>
<sequence>MSWTDFQSPRISLCAHASSRQHSALSSQPFSSVSQVVAAAVPAAAALPRSAAARPCCRSTRRAAAAMGHPYAPADLELPGFVPLQLSQGQILVGYIGASLSVLLAVWLISGRCGRLSKTDRLLMCWWAFTGLTHIMIEGPFVFTPNFFEKENPNFFDEVWKEYSKGDSSYAIASRKSYSHILQFTVCLGQLYGCLVYFITAYLDGFNFWASPFYFWAYFIGANSSWVVIPTLIAMRSWKKICGAFQAEKVKTK</sequence>
<evidence type="ECO:0000256" key="4">
    <source>
        <dbReference type="ARBA" id="ARBA00022692"/>
    </source>
</evidence>
<keyword evidence="12 15" id="KW-0413">Isomerase</keyword>
<dbReference type="OrthoDB" id="58557at2759"/>
<evidence type="ECO:0000256" key="1">
    <source>
        <dbReference type="ARBA" id="ARBA00004141"/>
    </source>
</evidence>
<keyword evidence="7" id="KW-0756">Sterol biosynthesis</keyword>
<evidence type="ECO:0000256" key="5">
    <source>
        <dbReference type="ARBA" id="ARBA00022955"/>
    </source>
</evidence>
<dbReference type="GO" id="GO:0004769">
    <property type="term" value="F:steroid Delta-isomerase activity"/>
    <property type="evidence" value="ECO:0007669"/>
    <property type="project" value="TreeGrafter"/>
</dbReference>
<name>A0A1E5V499_9POAL</name>
<keyword evidence="5" id="KW-0752">Steroid biosynthesis</keyword>
<dbReference type="AlphaFoldDB" id="A0A1E5V499"/>
<evidence type="ECO:0000256" key="2">
    <source>
        <dbReference type="ARBA" id="ARBA00008337"/>
    </source>
</evidence>